<keyword evidence="2" id="KW-1185">Reference proteome</keyword>
<accession>A0AAD1RVV5</accession>
<evidence type="ECO:0000313" key="1">
    <source>
        <dbReference type="EMBL" id="CAH2278250.1"/>
    </source>
</evidence>
<reference evidence="1" key="1">
    <citation type="submission" date="2022-03" db="EMBL/GenBank/DDBJ databases">
        <authorList>
            <person name="Alioto T."/>
            <person name="Alioto T."/>
            <person name="Gomez Garrido J."/>
        </authorList>
    </citation>
    <scope>NUCLEOTIDE SEQUENCE</scope>
</reference>
<organism evidence="1 2">
    <name type="scientific">Pelobates cultripes</name>
    <name type="common">Western spadefoot toad</name>
    <dbReference type="NCBI Taxonomy" id="61616"/>
    <lineage>
        <taxon>Eukaryota</taxon>
        <taxon>Metazoa</taxon>
        <taxon>Chordata</taxon>
        <taxon>Craniata</taxon>
        <taxon>Vertebrata</taxon>
        <taxon>Euteleostomi</taxon>
        <taxon>Amphibia</taxon>
        <taxon>Batrachia</taxon>
        <taxon>Anura</taxon>
        <taxon>Pelobatoidea</taxon>
        <taxon>Pelobatidae</taxon>
        <taxon>Pelobates</taxon>
    </lineage>
</organism>
<dbReference type="AlphaFoldDB" id="A0AAD1RVV5"/>
<evidence type="ECO:0000313" key="2">
    <source>
        <dbReference type="Proteomes" id="UP001295444"/>
    </source>
</evidence>
<dbReference type="EMBL" id="OW240914">
    <property type="protein sequence ID" value="CAH2278250.1"/>
    <property type="molecule type" value="Genomic_DNA"/>
</dbReference>
<dbReference type="Proteomes" id="UP001295444">
    <property type="component" value="Chromosome 03"/>
</dbReference>
<gene>
    <name evidence="1" type="ORF">PECUL_23A003998</name>
</gene>
<proteinExistence type="predicted"/>
<protein>
    <submittedName>
        <fullName evidence="1">Uncharacterized protein</fullName>
    </submittedName>
</protein>
<sequence length="91" mass="10334">MAPFTSLLRKYNIPYRWRQARTLLISQGEKRHVKRDLAEAKTLLAAIHLLQDSLDLVGFTAEAGGPRRLNPVMTLFIPKRSNQNLYAAVTT</sequence>
<name>A0AAD1RVV5_PELCU</name>